<dbReference type="GO" id="GO:0051301">
    <property type="term" value="P:cell division"/>
    <property type="evidence" value="ECO:0007669"/>
    <property type="project" value="UniProtKB-UniRule"/>
</dbReference>
<name>A0A2I6S3H7_9RHOO</name>
<dbReference type="EMBL" id="CP025682">
    <property type="protein sequence ID" value="AUN93795.1"/>
    <property type="molecule type" value="Genomic_DNA"/>
</dbReference>
<dbReference type="KEGG" id="atw:C0099_01880"/>
<sequence length="197" mass="20601">MKKVLLPALLASLLIACSGTGDQAADGTAGSAGASGSDTTTAAVSDSSISRNDMGALAGGDASGSSATDGSASGSIASLTDPNHILSQRTIYFDFDSFVIRPEFADLIDAHAAFLKGHGQIKMMIQGNTDERGSREYNLALGQKRAEAVKRALVLLGVDETQIESVSLGEEKPRCTESTESCWAENRRSDMLYTGEF</sequence>
<dbReference type="GO" id="GO:0009279">
    <property type="term" value="C:cell outer membrane"/>
    <property type="evidence" value="ECO:0007669"/>
    <property type="project" value="UniProtKB-SubCell"/>
</dbReference>
<keyword evidence="5 8" id="KW-0998">Cell outer membrane</keyword>
<evidence type="ECO:0000313" key="12">
    <source>
        <dbReference type="EMBL" id="AUN93795.1"/>
    </source>
</evidence>
<proteinExistence type="inferred from homology"/>
<dbReference type="InterPro" id="IPR039001">
    <property type="entry name" value="Pal"/>
</dbReference>
<dbReference type="InterPro" id="IPR036737">
    <property type="entry name" value="OmpA-like_sf"/>
</dbReference>
<dbReference type="SUPFAM" id="SSF103088">
    <property type="entry name" value="OmpA-like"/>
    <property type="match status" value="1"/>
</dbReference>
<dbReference type="PROSITE" id="PS51123">
    <property type="entry name" value="OMPA_2"/>
    <property type="match status" value="1"/>
</dbReference>
<keyword evidence="3 8" id="KW-0472">Membrane</keyword>
<evidence type="ECO:0000313" key="13">
    <source>
        <dbReference type="Proteomes" id="UP000242205"/>
    </source>
</evidence>
<dbReference type="Pfam" id="PF00691">
    <property type="entry name" value="OmpA"/>
    <property type="match status" value="1"/>
</dbReference>
<comment type="subcellular location">
    <subcellularLocation>
        <location evidence="8">Cell outer membrane</location>
        <topology evidence="8">Lipid-anchor</topology>
    </subcellularLocation>
</comment>
<keyword evidence="2 8" id="KW-0732">Signal</keyword>
<evidence type="ECO:0000256" key="1">
    <source>
        <dbReference type="ARBA" id="ARBA00022618"/>
    </source>
</evidence>
<dbReference type="InterPro" id="IPR014169">
    <property type="entry name" value="Pal_lipo_C"/>
</dbReference>
<keyword evidence="6 8" id="KW-0449">Lipoprotein</keyword>
<feature type="chain" id="PRO_5014435204" description="Peptidoglycan-associated lipoprotein" evidence="10">
    <location>
        <begin position="25"/>
        <end position="197"/>
    </location>
</feature>
<keyword evidence="1 8" id="KW-0132">Cell division</keyword>
<dbReference type="AlphaFoldDB" id="A0A2I6S3H7"/>
<protein>
    <recommendedName>
        <fullName evidence="8">Peptidoglycan-associated lipoprotein</fullName>
        <shortName evidence="8">PAL</shortName>
    </recommendedName>
</protein>
<dbReference type="PROSITE" id="PS51257">
    <property type="entry name" value="PROKAR_LIPOPROTEIN"/>
    <property type="match status" value="1"/>
</dbReference>
<evidence type="ECO:0000259" key="11">
    <source>
        <dbReference type="PROSITE" id="PS51123"/>
    </source>
</evidence>
<dbReference type="InterPro" id="IPR050330">
    <property type="entry name" value="Bact_OuterMem_StrucFunc"/>
</dbReference>
<dbReference type="HAMAP" id="MF_02204">
    <property type="entry name" value="Pal"/>
    <property type="match status" value="1"/>
</dbReference>
<dbReference type="PANTHER" id="PTHR30329">
    <property type="entry name" value="STATOR ELEMENT OF FLAGELLAR MOTOR COMPLEX"/>
    <property type="match status" value="1"/>
</dbReference>
<evidence type="ECO:0000256" key="5">
    <source>
        <dbReference type="ARBA" id="ARBA00023237"/>
    </source>
</evidence>
<dbReference type="InterPro" id="IPR006690">
    <property type="entry name" value="OMPA-like_CS"/>
</dbReference>
<evidence type="ECO:0000256" key="2">
    <source>
        <dbReference type="ARBA" id="ARBA00022729"/>
    </source>
</evidence>
<dbReference type="Proteomes" id="UP000242205">
    <property type="component" value="Chromosome"/>
</dbReference>
<feature type="signal peptide" evidence="10">
    <location>
        <begin position="1"/>
        <end position="24"/>
    </location>
</feature>
<evidence type="ECO:0000256" key="3">
    <source>
        <dbReference type="ARBA" id="ARBA00023136"/>
    </source>
</evidence>
<gene>
    <name evidence="8 12" type="primary">pal</name>
    <name evidence="12" type="ORF">C0099_01880</name>
</gene>
<reference evidence="12 13" key="1">
    <citation type="submission" date="2018-01" db="EMBL/GenBank/DDBJ databases">
        <authorList>
            <person name="Fu G.-Y."/>
        </authorList>
    </citation>
    <scope>NUCLEOTIDE SEQUENCE [LARGE SCALE GENOMIC DNA]</scope>
    <source>
        <strain evidence="12 13">SY39</strain>
    </source>
</reference>
<organism evidence="12 13">
    <name type="scientific">Pseudazoarcus pumilus</name>
    <dbReference type="NCBI Taxonomy" id="2067960"/>
    <lineage>
        <taxon>Bacteria</taxon>
        <taxon>Pseudomonadati</taxon>
        <taxon>Pseudomonadota</taxon>
        <taxon>Betaproteobacteria</taxon>
        <taxon>Rhodocyclales</taxon>
        <taxon>Zoogloeaceae</taxon>
        <taxon>Pseudazoarcus</taxon>
    </lineage>
</organism>
<feature type="domain" description="OmpA-like" evidence="11">
    <location>
        <begin position="80"/>
        <end position="197"/>
    </location>
</feature>
<dbReference type="Gene3D" id="3.30.1330.60">
    <property type="entry name" value="OmpA-like domain"/>
    <property type="match status" value="1"/>
</dbReference>
<dbReference type="PANTHER" id="PTHR30329:SF21">
    <property type="entry name" value="LIPOPROTEIN YIAD-RELATED"/>
    <property type="match status" value="1"/>
</dbReference>
<dbReference type="PRINTS" id="PR01021">
    <property type="entry name" value="OMPADOMAIN"/>
</dbReference>
<dbReference type="CDD" id="cd07185">
    <property type="entry name" value="OmpA_C-like"/>
    <property type="match status" value="1"/>
</dbReference>
<comment type="subunit">
    <text evidence="8">The Tol-Pal system is composed of five core proteins: the inner membrane proteins TolA, TolQ and TolR, the periplasmic protein TolB and the outer membrane protein Pal. They form a network linking the inner and outer membranes and the peptidoglycan layer.</text>
</comment>
<dbReference type="InterPro" id="IPR006665">
    <property type="entry name" value="OmpA-like"/>
</dbReference>
<dbReference type="RefSeq" id="WP_102245869.1">
    <property type="nucleotide sequence ID" value="NZ_CP025682.1"/>
</dbReference>
<keyword evidence="13" id="KW-1185">Reference proteome</keyword>
<evidence type="ECO:0000256" key="9">
    <source>
        <dbReference type="SAM" id="MobiDB-lite"/>
    </source>
</evidence>
<dbReference type="InterPro" id="IPR006664">
    <property type="entry name" value="OMP_bac"/>
</dbReference>
<keyword evidence="7 8" id="KW-0131">Cell cycle</keyword>
<evidence type="ECO:0000256" key="6">
    <source>
        <dbReference type="ARBA" id="ARBA00023288"/>
    </source>
</evidence>
<evidence type="ECO:0000256" key="4">
    <source>
        <dbReference type="ARBA" id="ARBA00023139"/>
    </source>
</evidence>
<feature type="region of interest" description="Disordered" evidence="9">
    <location>
        <begin position="26"/>
        <end position="47"/>
    </location>
</feature>
<evidence type="ECO:0000256" key="8">
    <source>
        <dbReference type="HAMAP-Rule" id="MF_02204"/>
    </source>
</evidence>
<accession>A0A2I6S3H7</accession>
<dbReference type="NCBIfam" id="TIGR02802">
    <property type="entry name" value="Pal_lipo"/>
    <property type="match status" value="1"/>
</dbReference>
<evidence type="ECO:0000256" key="10">
    <source>
        <dbReference type="SAM" id="SignalP"/>
    </source>
</evidence>
<comment type="function">
    <text evidence="8">Part of the Tol-Pal system, which plays a role in outer membrane invagination during cell division and is important for maintaining outer membrane integrity.</text>
</comment>
<evidence type="ECO:0000256" key="7">
    <source>
        <dbReference type="ARBA" id="ARBA00023306"/>
    </source>
</evidence>
<dbReference type="PROSITE" id="PS01068">
    <property type="entry name" value="OMPA_1"/>
    <property type="match status" value="1"/>
</dbReference>
<keyword evidence="4 8" id="KW-0564">Palmitate</keyword>
<dbReference type="OrthoDB" id="9809164at2"/>
<comment type="similarity">
    <text evidence="8">Belongs to the Pal lipoprotein family.</text>
</comment>